<feature type="transmembrane region" description="Helical" evidence="8">
    <location>
        <begin position="25"/>
        <end position="44"/>
    </location>
</feature>
<evidence type="ECO:0000256" key="2">
    <source>
        <dbReference type="ARBA" id="ARBA00006236"/>
    </source>
</evidence>
<evidence type="ECO:0000313" key="10">
    <source>
        <dbReference type="EMBL" id="EED67009.1"/>
    </source>
</evidence>
<keyword evidence="5 8" id="KW-0812">Transmembrane</keyword>
<evidence type="ECO:0000259" key="9">
    <source>
        <dbReference type="PROSITE" id="PS50850"/>
    </source>
</evidence>
<dbReference type="PANTHER" id="PTHR42718:SF9">
    <property type="entry name" value="MAJOR FACILITATOR SUPERFAMILY MULTIDRUG TRANSPORTER MFSC"/>
    <property type="match status" value="1"/>
</dbReference>
<name>B7WQL4_COMTK</name>
<dbReference type="Pfam" id="PF07690">
    <property type="entry name" value="MFS_1"/>
    <property type="match status" value="1"/>
</dbReference>
<dbReference type="CDD" id="cd17320">
    <property type="entry name" value="MFS_MdfA_MDR_like"/>
    <property type="match status" value="1"/>
</dbReference>
<comment type="caution">
    <text evidence="10">The sequence shown here is derived from an EMBL/GenBank/DDBJ whole genome shotgun (WGS) entry which is preliminary data.</text>
</comment>
<feature type="transmembrane region" description="Helical" evidence="8">
    <location>
        <begin position="64"/>
        <end position="83"/>
    </location>
</feature>
<dbReference type="GO" id="GO:0042910">
    <property type="term" value="F:xenobiotic transmembrane transporter activity"/>
    <property type="evidence" value="ECO:0007669"/>
    <property type="project" value="InterPro"/>
</dbReference>
<sequence>MQETSACSAHKSSYHDNHTPMQASVSLRLVLILGLLSAIGPFAIDMYLPALPQIGASLDAQVGAVQASLTAFFLSIGVGQLLYGPVSDMLGRKPPLYFGLTVFAAASVGCALAPNIETLVGFRFVQGLGAAACMAVPRAVVRDLHTGHAAARMMSLLMLVFSVSPILAPLAGSGVIALAGWRAVFWVVAAAAMLGLIATWRGVEETRSAEARLDSSLGGALKAYLSLLRDWHYLGLVFIGGCAMAGFFVYLAGSPFVLINYYGLSSTQYSMAFALNSIAFIGAAQLTGRLGQRFGLVNVVKAAASASGVTMAALLVYYLLGGEQLTVLIVLYFIASAFMGLVIPTTSVLALEEHGEIAGTASALLGTLQMLSGAAAMQIVGHFSNGKPLPMVVGMATGALVGVALTWITLGRVHRVAHD</sequence>
<feature type="transmembrane region" description="Helical" evidence="8">
    <location>
        <begin position="269"/>
        <end position="287"/>
    </location>
</feature>
<dbReference type="Gene3D" id="1.20.1720.10">
    <property type="entry name" value="Multidrug resistance protein D"/>
    <property type="match status" value="1"/>
</dbReference>
<keyword evidence="4" id="KW-1003">Cell membrane</keyword>
<keyword evidence="6 8" id="KW-1133">Transmembrane helix</keyword>
<dbReference type="SUPFAM" id="SSF103473">
    <property type="entry name" value="MFS general substrate transporter"/>
    <property type="match status" value="1"/>
</dbReference>
<evidence type="ECO:0000256" key="4">
    <source>
        <dbReference type="ARBA" id="ARBA00022475"/>
    </source>
</evidence>
<dbReference type="FunFam" id="1.20.1720.10:FF:000005">
    <property type="entry name" value="Bcr/CflA family efflux transporter"/>
    <property type="match status" value="1"/>
</dbReference>
<evidence type="ECO:0000256" key="6">
    <source>
        <dbReference type="ARBA" id="ARBA00022989"/>
    </source>
</evidence>
<evidence type="ECO:0000256" key="1">
    <source>
        <dbReference type="ARBA" id="ARBA00004651"/>
    </source>
</evidence>
<feature type="transmembrane region" description="Helical" evidence="8">
    <location>
        <begin position="120"/>
        <end position="141"/>
    </location>
</feature>
<keyword evidence="3 8" id="KW-0813">Transport</keyword>
<keyword evidence="8" id="KW-0997">Cell inner membrane</keyword>
<dbReference type="PANTHER" id="PTHR42718">
    <property type="entry name" value="MAJOR FACILITATOR SUPERFAMILY MULTIDRUG TRANSPORTER MFSC"/>
    <property type="match status" value="1"/>
</dbReference>
<reference evidence="10 11" key="1">
    <citation type="journal article" date="2004" name="Appl. Environ. Microbiol.">
        <title>Mineralization of individual congeners of linear alkylbenzenesulfonate by defined pairs of heterotrophic bacteria.</title>
        <authorList>
            <person name="Schleheck D."/>
            <person name="Knepper T.P."/>
            <person name="Fischer K."/>
            <person name="Cook A.M."/>
        </authorList>
    </citation>
    <scope>NUCLEOTIDE SEQUENCE [LARGE SCALE GENOMIC DNA]</scope>
    <source>
        <strain evidence="11">DSM 14576 / KF-1</strain>
    </source>
</reference>
<dbReference type="Proteomes" id="UP000003039">
    <property type="component" value="Unassembled WGS sequence"/>
</dbReference>
<dbReference type="InterPro" id="IPR004812">
    <property type="entry name" value="Efflux_drug-R_Bcr/CmlA"/>
</dbReference>
<comment type="subcellular location">
    <subcellularLocation>
        <location evidence="8">Cell inner membrane</location>
        <topology evidence="8">Multi-pass membrane protein</topology>
    </subcellularLocation>
    <subcellularLocation>
        <location evidence="1">Cell membrane</location>
        <topology evidence="1">Multi-pass membrane protein</topology>
    </subcellularLocation>
</comment>
<feature type="transmembrane region" description="Helical" evidence="8">
    <location>
        <begin position="95"/>
        <end position="114"/>
    </location>
</feature>
<dbReference type="AlphaFoldDB" id="B7WQL4"/>
<organism evidence="10 11">
    <name type="scientific">Comamonas testosteroni (strain DSM 14576 / KF-1)</name>
    <name type="common">Pseudomonas testosteroni</name>
    <dbReference type="NCBI Taxonomy" id="399795"/>
    <lineage>
        <taxon>Bacteria</taxon>
        <taxon>Pseudomonadati</taxon>
        <taxon>Pseudomonadota</taxon>
        <taxon>Betaproteobacteria</taxon>
        <taxon>Burkholderiales</taxon>
        <taxon>Comamonadaceae</taxon>
        <taxon>Comamonas</taxon>
    </lineage>
</organism>
<feature type="transmembrane region" description="Helical" evidence="8">
    <location>
        <begin position="231"/>
        <end position="257"/>
    </location>
</feature>
<dbReference type="PROSITE" id="PS50850">
    <property type="entry name" value="MFS"/>
    <property type="match status" value="1"/>
</dbReference>
<feature type="transmembrane region" description="Helical" evidence="8">
    <location>
        <begin position="363"/>
        <end position="383"/>
    </location>
</feature>
<feature type="transmembrane region" description="Helical" evidence="8">
    <location>
        <begin position="326"/>
        <end position="351"/>
    </location>
</feature>
<feature type="transmembrane region" description="Helical" evidence="8">
    <location>
        <begin position="389"/>
        <end position="410"/>
    </location>
</feature>
<keyword evidence="7 8" id="KW-0472">Membrane</keyword>
<proteinExistence type="inferred from homology"/>
<evidence type="ECO:0000256" key="5">
    <source>
        <dbReference type="ARBA" id="ARBA00022692"/>
    </source>
</evidence>
<dbReference type="InterPro" id="IPR020846">
    <property type="entry name" value="MFS_dom"/>
</dbReference>
<gene>
    <name evidence="10" type="ORF">CtesDRAFT_PD1955</name>
</gene>
<dbReference type="NCBIfam" id="TIGR00710">
    <property type="entry name" value="efflux_Bcr_CflA"/>
    <property type="match status" value="1"/>
</dbReference>
<accession>B7WQL4</accession>
<protein>
    <recommendedName>
        <fullName evidence="8">Bcr/CflA family efflux transporter</fullName>
    </recommendedName>
</protein>
<dbReference type="EMBL" id="AAUJ02000001">
    <property type="protein sequence ID" value="EED67009.1"/>
    <property type="molecule type" value="Genomic_DNA"/>
</dbReference>
<dbReference type="InterPro" id="IPR036259">
    <property type="entry name" value="MFS_trans_sf"/>
</dbReference>
<evidence type="ECO:0000256" key="3">
    <source>
        <dbReference type="ARBA" id="ARBA00022448"/>
    </source>
</evidence>
<comment type="similarity">
    <text evidence="2 8">Belongs to the major facilitator superfamily. Bcr/CmlA family.</text>
</comment>
<dbReference type="GO" id="GO:0005886">
    <property type="term" value="C:plasma membrane"/>
    <property type="evidence" value="ECO:0007669"/>
    <property type="project" value="UniProtKB-SubCell"/>
</dbReference>
<feature type="transmembrane region" description="Helical" evidence="8">
    <location>
        <begin position="299"/>
        <end position="320"/>
    </location>
</feature>
<dbReference type="GO" id="GO:1990961">
    <property type="term" value="P:xenobiotic detoxification by transmembrane export across the plasma membrane"/>
    <property type="evidence" value="ECO:0007669"/>
    <property type="project" value="InterPro"/>
</dbReference>
<feature type="domain" description="Major facilitator superfamily (MFS) profile" evidence="9">
    <location>
        <begin position="26"/>
        <end position="414"/>
    </location>
</feature>
<feature type="transmembrane region" description="Helical" evidence="8">
    <location>
        <begin position="153"/>
        <end position="177"/>
    </location>
</feature>
<dbReference type="eggNOG" id="COG2814">
    <property type="taxonomic scope" value="Bacteria"/>
</dbReference>
<evidence type="ECO:0000256" key="7">
    <source>
        <dbReference type="ARBA" id="ARBA00023136"/>
    </source>
</evidence>
<dbReference type="InterPro" id="IPR011701">
    <property type="entry name" value="MFS"/>
</dbReference>
<evidence type="ECO:0000313" key="11">
    <source>
        <dbReference type="Proteomes" id="UP000003039"/>
    </source>
</evidence>
<feature type="transmembrane region" description="Helical" evidence="8">
    <location>
        <begin position="183"/>
        <end position="203"/>
    </location>
</feature>
<evidence type="ECO:0000256" key="8">
    <source>
        <dbReference type="RuleBase" id="RU365088"/>
    </source>
</evidence>